<dbReference type="Pfam" id="PF13975">
    <property type="entry name" value="gag-asp_proteas"/>
    <property type="match status" value="1"/>
</dbReference>
<dbReference type="Gene3D" id="2.40.70.10">
    <property type="entry name" value="Acid Proteases"/>
    <property type="match status" value="1"/>
</dbReference>
<protein>
    <submittedName>
        <fullName evidence="2">Uncharacterized protein</fullName>
    </submittedName>
</protein>
<dbReference type="PROSITE" id="PS00141">
    <property type="entry name" value="ASP_PROTEASE"/>
    <property type="match status" value="1"/>
</dbReference>
<dbReference type="OrthoDB" id="7595324at2"/>
<dbReference type="AlphaFoldDB" id="F7ZBC9"/>
<keyword evidence="1" id="KW-0472">Membrane</keyword>
<evidence type="ECO:0000313" key="3">
    <source>
        <dbReference type="Proteomes" id="UP000001353"/>
    </source>
</evidence>
<dbReference type="NCBIfam" id="TIGR02281">
    <property type="entry name" value="clan_AA_DTGA"/>
    <property type="match status" value="1"/>
</dbReference>
<keyword evidence="3" id="KW-1185">Reference proteome</keyword>
<dbReference type="HOGENOM" id="CLU_099411_0_1_5"/>
<dbReference type="InterPro" id="IPR034122">
    <property type="entry name" value="Retropepsin-like_bacterial"/>
</dbReference>
<feature type="transmembrane region" description="Helical" evidence="1">
    <location>
        <begin position="37"/>
        <end position="55"/>
    </location>
</feature>
<dbReference type="InterPro" id="IPR011969">
    <property type="entry name" value="Clan_AA_Asp_peptidase_C"/>
</dbReference>
<dbReference type="GO" id="GO:0006508">
    <property type="term" value="P:proteolysis"/>
    <property type="evidence" value="ECO:0007669"/>
    <property type="project" value="InterPro"/>
</dbReference>
<dbReference type="GO" id="GO:0004190">
    <property type="term" value="F:aspartic-type endopeptidase activity"/>
    <property type="evidence" value="ECO:0007669"/>
    <property type="project" value="InterPro"/>
</dbReference>
<name>F7ZBC9_ROSLO</name>
<sequence length="193" mass="21395">MDSFDTGQLIYLILLGLMVSGWFFMQGRGSWNKTLQQAAAWAFIFGGAIVAYGLWDDISRTVLPQQSVFADENRIVVPRSPNGHYYIEAEVNGAPVRFVLDTGATSLVLTQKDAEAAGLLRDELTYYGRAMTANGEVRTAPVRLDTMKLGHVIDRDVVAVVNEGEMNNSLLGMTYLQKWGKIQIADNTLTLMR</sequence>
<dbReference type="eggNOG" id="COG3577">
    <property type="taxonomic scope" value="Bacteria"/>
</dbReference>
<dbReference type="STRING" id="391595.RLO149_c023450"/>
<dbReference type="EMBL" id="CP002623">
    <property type="protein sequence ID" value="AEI94315.1"/>
    <property type="molecule type" value="Genomic_DNA"/>
</dbReference>
<gene>
    <name evidence="2" type="ordered locus">RLO149_c023450</name>
</gene>
<keyword evidence="1" id="KW-1133">Transmembrane helix</keyword>
<dbReference type="InterPro" id="IPR001969">
    <property type="entry name" value="Aspartic_peptidase_AS"/>
</dbReference>
<proteinExistence type="predicted"/>
<reference evidence="2 3" key="1">
    <citation type="journal article" date="2011" name="BMC Genomics">
        <title>Comparative genome analysis and genome-guided physiological analysis of Roseobacter litoralis.</title>
        <authorList>
            <person name="Kalhoefer D."/>
            <person name="Thole S."/>
            <person name="Voget S."/>
            <person name="Lehmann R."/>
            <person name="Liesegang H."/>
            <person name="Wollher A."/>
            <person name="Daniel R."/>
            <person name="Simon M."/>
            <person name="Brinkhoff T."/>
        </authorList>
    </citation>
    <scope>NUCLEOTIDE SEQUENCE [LARGE SCALE GENOMIC DNA]</scope>
    <source>
        <strain evidence="3">ATCC 49566 / DSM 6996 / JCM 21268 / NBRC 15278 / OCh 149</strain>
    </source>
</reference>
<organism evidence="2 3">
    <name type="scientific">Roseobacter litoralis (strain ATCC 49566 / DSM 6996 / JCM 21268 / NBRC 15278 / OCh 149)</name>
    <dbReference type="NCBI Taxonomy" id="391595"/>
    <lineage>
        <taxon>Bacteria</taxon>
        <taxon>Pseudomonadati</taxon>
        <taxon>Pseudomonadota</taxon>
        <taxon>Alphaproteobacteria</taxon>
        <taxon>Rhodobacterales</taxon>
        <taxon>Roseobacteraceae</taxon>
        <taxon>Roseobacter</taxon>
    </lineage>
</organism>
<dbReference type="CDD" id="cd05483">
    <property type="entry name" value="retropepsin_like_bacteria"/>
    <property type="match status" value="1"/>
</dbReference>
<keyword evidence="1" id="KW-0812">Transmembrane</keyword>
<evidence type="ECO:0000313" key="2">
    <source>
        <dbReference type="EMBL" id="AEI94315.1"/>
    </source>
</evidence>
<evidence type="ECO:0000256" key="1">
    <source>
        <dbReference type="SAM" id="Phobius"/>
    </source>
</evidence>
<accession>F7ZBC9</accession>
<dbReference type="SUPFAM" id="SSF50630">
    <property type="entry name" value="Acid proteases"/>
    <property type="match status" value="1"/>
</dbReference>
<dbReference type="RefSeq" id="WP_013962238.1">
    <property type="nucleotide sequence ID" value="NC_015730.1"/>
</dbReference>
<dbReference type="Proteomes" id="UP000001353">
    <property type="component" value="Chromosome"/>
</dbReference>
<dbReference type="KEGG" id="rli:RLO149_c023450"/>
<dbReference type="MEROPS" id="A32.002"/>
<dbReference type="InterPro" id="IPR021109">
    <property type="entry name" value="Peptidase_aspartic_dom_sf"/>
</dbReference>
<feature type="transmembrane region" description="Helical" evidence="1">
    <location>
        <begin position="6"/>
        <end position="25"/>
    </location>
</feature>